<feature type="coiled-coil region" evidence="1">
    <location>
        <begin position="324"/>
        <end position="391"/>
    </location>
</feature>
<evidence type="ECO:0000313" key="2">
    <source>
        <dbReference type="EMBL" id="XBO69235.1"/>
    </source>
</evidence>
<dbReference type="AlphaFoldDB" id="A0AAU7KCV3"/>
<accession>A0AAU7KCV3</accession>
<dbReference type="EMBL" id="CP098827">
    <property type="protein sequence ID" value="XBO69235.1"/>
    <property type="molecule type" value="Genomic_DNA"/>
</dbReference>
<organism evidence="2">
    <name type="scientific">Halomonas sp. RT37</name>
    <dbReference type="NCBI Taxonomy" id="2950872"/>
    <lineage>
        <taxon>Bacteria</taxon>
        <taxon>Pseudomonadati</taxon>
        <taxon>Pseudomonadota</taxon>
        <taxon>Gammaproteobacteria</taxon>
        <taxon>Oceanospirillales</taxon>
        <taxon>Halomonadaceae</taxon>
        <taxon>Halomonas</taxon>
    </lineage>
</organism>
<evidence type="ECO:0000256" key="1">
    <source>
        <dbReference type="SAM" id="Coils"/>
    </source>
</evidence>
<sequence length="658" mass="71423">MAYESRLELTIDSRSGERQLRRLDQSLDKVERQGSKTAATTNKIGLALTAASGAMAGLTVGTGIFAAVSRQASDAAVEIERMARISNSGVEQFQRLSYAAREYNLEQGKVADILRDVQDRIGDFLQTGGGEFADFFENIAPQVGLTAEALANMSGPDALQAIYNALDRANLSASEMTFYMEALASDTTELIPLLQGNGEALRRLGDEADRTGKVLSALDVQRLKDVRNEFHGLEQQLTVETARAVSQFDDMMKSSLEGISWAIENVSRGFSAFMDYFRENDLKRSIVGIDDELSRVFDDKRRLELRIEMYGADSPQGQDALAALDEVKASYDELIDRKKELISQPDGFEPPPARTFDRVSSKDRAAAERELAKAERERIREEERLAQSQQTLLDRLYPLEAAHRRYREELDLLDLKAAADDTLNLADAQERLRTQYSVELTGGFMEQIATGGLAEKVKETDDLTRDLGLTFSSAFEDAIVGGEGFRDVLAGIAEDIARLAVRKSITEPAVDWLGTAVSAGMAAYGGGSAGTYSGGTVGGLYADGGYTGPGGKNDPAGIVHAGEYVVKKSVVDQPGVLPMLERLNSMPGYANGGLVGGSASSSMAPQITYAPQITVEAQPGATQQDTERQADAFKRANKAQFAQFIIEQQRPGGLLAKR</sequence>
<protein>
    <recommendedName>
        <fullName evidence="3">Bacteriophage tail tape measure C-terminal domain-containing protein</fullName>
    </recommendedName>
</protein>
<evidence type="ECO:0008006" key="3">
    <source>
        <dbReference type="Google" id="ProtNLM"/>
    </source>
</evidence>
<keyword evidence="1" id="KW-0175">Coiled coil</keyword>
<proteinExistence type="predicted"/>
<name>A0AAU7KCV3_9GAMM</name>
<gene>
    <name evidence="2" type="ORF">NFG58_11360</name>
</gene>
<dbReference type="RefSeq" id="WP_348826526.1">
    <property type="nucleotide sequence ID" value="NZ_CP098827.1"/>
</dbReference>
<reference evidence="2" key="1">
    <citation type="submission" date="2022-06" db="EMBL/GenBank/DDBJ databases">
        <title>A novel DMS-producing enzyme.</title>
        <authorList>
            <person name="Zhang Y."/>
        </authorList>
    </citation>
    <scope>NUCLEOTIDE SEQUENCE</scope>
    <source>
        <strain evidence="2">RT37</strain>
    </source>
</reference>